<dbReference type="Gene3D" id="3.20.20.100">
    <property type="entry name" value="NADP-dependent oxidoreductase domain"/>
    <property type="match status" value="1"/>
</dbReference>
<accession>A0ABV8Q9Z5</accession>
<dbReference type="Gene3D" id="3.30.70.100">
    <property type="match status" value="1"/>
</dbReference>
<dbReference type="Pfam" id="PF05336">
    <property type="entry name" value="rhaM"/>
    <property type="match status" value="1"/>
</dbReference>
<dbReference type="RefSeq" id="WP_390232118.1">
    <property type="nucleotide sequence ID" value="NZ_JBHSCN010000022.1"/>
</dbReference>
<feature type="domain" description="NADP-dependent oxidoreductase" evidence="1">
    <location>
        <begin position="118"/>
        <end position="416"/>
    </location>
</feature>
<evidence type="ECO:0000313" key="3">
    <source>
        <dbReference type="Proteomes" id="UP001595900"/>
    </source>
</evidence>
<evidence type="ECO:0000259" key="1">
    <source>
        <dbReference type="Pfam" id="PF00248"/>
    </source>
</evidence>
<dbReference type="InterPro" id="IPR023210">
    <property type="entry name" value="NADP_OxRdtase_dom"/>
</dbReference>
<dbReference type="InterPro" id="IPR044477">
    <property type="entry name" value="FDH-like"/>
</dbReference>
<sequence length="434" mass="47176">MTVQRPTASTETFVFTTHLRQGRERDYERVHHAIPADLDAAMRAAGVIGWRISRSGLTLTHEVEARSRTEMERRLDADPANVNWQRQVAPFLDPSATTNEGGPAGTVIWDFSWPATPRLALGCAQLGNLYHERSDVAAWALLDAAWAAGVRHFDTAPHYGLGLSERRLGEFLRTKPRSAFTVSTKVGRMLVPNPGGANQIDDEGFVVPATLRREWDFSADGVRASLEASLERLGLDHVDTVLIHDPNDHANTAIAAAAPTLLRLRDEGVVESVGVGNRDTALLTRFVRDTGIDVVMLAGRYTLLDQSALDELLPTCLHQGVAVLNAAVFNSGVLAERRPSDDAHFEYDVAPTAVVERAREIARLCERHDTSLPAAALAFSGAHPAVRELVVGADNEQQVRRNAELLASPPPPKFWGELVGHGLIRADAPLPAAA</sequence>
<dbReference type="CDD" id="cd19162">
    <property type="entry name" value="AKR_FDH"/>
    <property type="match status" value="1"/>
</dbReference>
<proteinExistence type="predicted"/>
<gene>
    <name evidence="2" type="ORF">ACFOYW_17670</name>
</gene>
<name>A0ABV8Q9Z5_9MICO</name>
<organism evidence="2 3">
    <name type="scientific">Gryllotalpicola reticulitermitis</name>
    <dbReference type="NCBI Taxonomy" id="1184153"/>
    <lineage>
        <taxon>Bacteria</taxon>
        <taxon>Bacillati</taxon>
        <taxon>Actinomycetota</taxon>
        <taxon>Actinomycetes</taxon>
        <taxon>Micrococcales</taxon>
        <taxon>Microbacteriaceae</taxon>
        <taxon>Gryllotalpicola</taxon>
    </lineage>
</organism>
<dbReference type="PANTHER" id="PTHR42686">
    <property type="entry name" value="GH17980P-RELATED"/>
    <property type="match status" value="1"/>
</dbReference>
<comment type="caution">
    <text evidence="2">The sequence shown here is derived from an EMBL/GenBank/DDBJ whole genome shotgun (WGS) entry which is preliminary data.</text>
</comment>
<dbReference type="SUPFAM" id="SSF54909">
    <property type="entry name" value="Dimeric alpha+beta barrel"/>
    <property type="match status" value="1"/>
</dbReference>
<dbReference type="Proteomes" id="UP001595900">
    <property type="component" value="Unassembled WGS sequence"/>
</dbReference>
<reference evidence="3" key="1">
    <citation type="journal article" date="2019" name="Int. J. Syst. Evol. Microbiol.">
        <title>The Global Catalogue of Microorganisms (GCM) 10K type strain sequencing project: providing services to taxonomists for standard genome sequencing and annotation.</title>
        <authorList>
            <consortium name="The Broad Institute Genomics Platform"/>
            <consortium name="The Broad Institute Genome Sequencing Center for Infectious Disease"/>
            <person name="Wu L."/>
            <person name="Ma J."/>
        </authorList>
    </citation>
    <scope>NUCLEOTIDE SEQUENCE [LARGE SCALE GENOMIC DNA]</scope>
    <source>
        <strain evidence="3">CGMCC 1.10363</strain>
    </source>
</reference>
<dbReference type="EMBL" id="JBHSCN010000022">
    <property type="protein sequence ID" value="MFC4245201.1"/>
    <property type="molecule type" value="Genomic_DNA"/>
</dbReference>
<dbReference type="InterPro" id="IPR020471">
    <property type="entry name" value="AKR"/>
</dbReference>
<dbReference type="SUPFAM" id="SSF51430">
    <property type="entry name" value="NAD(P)-linked oxidoreductase"/>
    <property type="match status" value="1"/>
</dbReference>
<dbReference type="InterPro" id="IPR036812">
    <property type="entry name" value="NAD(P)_OxRdtase_dom_sf"/>
</dbReference>
<keyword evidence="3" id="KW-1185">Reference proteome</keyword>
<evidence type="ECO:0000313" key="2">
    <source>
        <dbReference type="EMBL" id="MFC4245201.1"/>
    </source>
</evidence>
<dbReference type="PANTHER" id="PTHR42686:SF1">
    <property type="entry name" value="GH17980P-RELATED"/>
    <property type="match status" value="1"/>
</dbReference>
<dbReference type="InterPro" id="IPR008000">
    <property type="entry name" value="Rham/fucose_mutarotase"/>
</dbReference>
<dbReference type="InterPro" id="IPR011008">
    <property type="entry name" value="Dimeric_a/b-barrel"/>
</dbReference>
<protein>
    <submittedName>
        <fullName evidence="2">Aldo/keto reductase</fullName>
    </submittedName>
</protein>
<dbReference type="Pfam" id="PF00248">
    <property type="entry name" value="Aldo_ket_red"/>
    <property type="match status" value="1"/>
</dbReference>